<gene>
    <name evidence="6" type="ORF">NEPTK9_000348</name>
</gene>
<dbReference type="SUPFAM" id="SSF54719">
    <property type="entry name" value="Fe,Mn superoxide dismutase (SOD), C-terminal domain"/>
    <property type="match status" value="1"/>
</dbReference>
<accession>A0ABS0AXI7</accession>
<dbReference type="PANTHER" id="PTHR11404">
    <property type="entry name" value="SUPEROXIDE DISMUTASE 2"/>
    <property type="match status" value="1"/>
</dbReference>
<feature type="domain" description="Manganese/iron superoxide dismutase C-terminal" evidence="5">
    <location>
        <begin position="21"/>
        <end position="120"/>
    </location>
</feature>
<organism evidence="6 7">
    <name type="scientific">Candidatus Neptunichlamydia vexilliferae</name>
    <dbReference type="NCBI Taxonomy" id="1651774"/>
    <lineage>
        <taxon>Bacteria</taxon>
        <taxon>Pseudomonadati</taxon>
        <taxon>Chlamydiota</taxon>
        <taxon>Chlamydiia</taxon>
        <taxon>Parachlamydiales</taxon>
        <taxon>Simkaniaceae</taxon>
        <taxon>Candidatus Neptunichlamydia</taxon>
    </lineage>
</organism>
<comment type="caution">
    <text evidence="6">The sequence shown here is derived from an EMBL/GenBank/DDBJ whole genome shotgun (WGS) entry which is preliminary data.</text>
</comment>
<protein>
    <recommendedName>
        <fullName evidence="2">superoxide dismutase</fullName>
        <ecNumber evidence="2">1.15.1.1</ecNumber>
    </recommendedName>
</protein>
<name>A0ABS0AXI7_9BACT</name>
<dbReference type="PANTHER" id="PTHR11404:SF6">
    <property type="entry name" value="SUPEROXIDE DISMUTASE [MN], MITOCHONDRIAL"/>
    <property type="match status" value="1"/>
</dbReference>
<evidence type="ECO:0000256" key="2">
    <source>
        <dbReference type="ARBA" id="ARBA00012682"/>
    </source>
</evidence>
<evidence type="ECO:0000259" key="5">
    <source>
        <dbReference type="Pfam" id="PF02777"/>
    </source>
</evidence>
<dbReference type="InterPro" id="IPR050265">
    <property type="entry name" value="Fe/Mn_Superoxide_Dismutase"/>
</dbReference>
<dbReference type="RefSeq" id="WP_228546970.1">
    <property type="nucleotide sequence ID" value="NZ_JAAEJV010000005.1"/>
</dbReference>
<dbReference type="InterPro" id="IPR036314">
    <property type="entry name" value="SOD_C_sf"/>
</dbReference>
<keyword evidence="4" id="KW-0560">Oxidoreductase</keyword>
<evidence type="ECO:0000313" key="7">
    <source>
        <dbReference type="Proteomes" id="UP001194714"/>
    </source>
</evidence>
<evidence type="ECO:0000256" key="3">
    <source>
        <dbReference type="ARBA" id="ARBA00022723"/>
    </source>
</evidence>
<proteinExistence type="inferred from homology"/>
<keyword evidence="7" id="KW-1185">Reference proteome</keyword>
<comment type="similarity">
    <text evidence="1">Belongs to the iron/manganese superoxide dismutase family.</text>
</comment>
<evidence type="ECO:0000256" key="4">
    <source>
        <dbReference type="ARBA" id="ARBA00023002"/>
    </source>
</evidence>
<dbReference type="Proteomes" id="UP001194714">
    <property type="component" value="Unassembled WGS sequence"/>
</dbReference>
<evidence type="ECO:0000313" key="6">
    <source>
        <dbReference type="EMBL" id="MBF5058849.1"/>
    </source>
</evidence>
<dbReference type="InterPro" id="IPR019832">
    <property type="entry name" value="Mn/Fe_SOD_C"/>
</dbReference>
<keyword evidence="3" id="KW-0479">Metal-binding</keyword>
<reference evidence="6 7" key="1">
    <citation type="submission" date="2020-01" db="EMBL/GenBank/DDBJ databases">
        <title>Draft genome sequence of Cand. Neptunochlamydia vexilliferae K9.</title>
        <authorList>
            <person name="Schulz F."/>
            <person name="Koestlbacher S."/>
            <person name="Wascher F."/>
            <person name="Pizzetti I."/>
            <person name="Horn M."/>
        </authorList>
    </citation>
    <scope>NUCLEOTIDE SEQUENCE [LARGE SCALE GENOMIC DNA]</scope>
    <source>
        <strain evidence="6 7">K9</strain>
    </source>
</reference>
<dbReference type="Gene3D" id="3.55.40.20">
    <property type="entry name" value="Iron/manganese superoxide dismutase, C-terminal domain"/>
    <property type="match status" value="1"/>
</dbReference>
<dbReference type="EC" id="1.15.1.1" evidence="2"/>
<dbReference type="Pfam" id="PF02777">
    <property type="entry name" value="Sod_Fe_C"/>
    <property type="match status" value="1"/>
</dbReference>
<dbReference type="EMBL" id="JAAEJV010000005">
    <property type="protein sequence ID" value="MBF5058849.1"/>
    <property type="molecule type" value="Genomic_DNA"/>
</dbReference>
<sequence>MNITPGYYFENLGAKPLSEKSPLFKKIVSCFGSFEAWQRNLVSTGMIRGIGWVILYQDPIDGLLYNIWVDEHNINHIPGAEPLLIMDVREHAYITEYGLSRLGYIQVFLKNINWEIVESRFLKCAAEKEAR</sequence>
<evidence type="ECO:0000256" key="1">
    <source>
        <dbReference type="ARBA" id="ARBA00008714"/>
    </source>
</evidence>